<dbReference type="EMBL" id="MN740631">
    <property type="protein sequence ID" value="QHU36755.1"/>
    <property type="molecule type" value="Genomic_DNA"/>
</dbReference>
<dbReference type="PANTHER" id="PTHR23070">
    <property type="entry name" value="BCS1 AAA-TYPE ATPASE"/>
    <property type="match status" value="1"/>
</dbReference>
<reference evidence="3" key="1">
    <citation type="journal article" date="2020" name="Nature">
        <title>Giant virus diversity and host interactions through global metagenomics.</title>
        <authorList>
            <person name="Schulz F."/>
            <person name="Roux S."/>
            <person name="Paez-Espino D."/>
            <person name="Jungbluth S."/>
            <person name="Walsh D.A."/>
            <person name="Denef V.J."/>
            <person name="McMahon K.D."/>
            <person name="Konstantinidis K.T."/>
            <person name="Eloe-Fadrosh E.A."/>
            <person name="Kyrpides N.C."/>
            <person name="Woyke T."/>
        </authorList>
    </citation>
    <scope>NUCLEOTIDE SEQUENCE</scope>
    <source>
        <strain evidence="3">GVMAG-S-1035124-57</strain>
    </source>
</reference>
<dbReference type="InterPro" id="IPR003959">
    <property type="entry name" value="ATPase_AAA_core"/>
</dbReference>
<feature type="domain" description="AAA+ ATPase" evidence="2">
    <location>
        <begin position="220"/>
        <end position="346"/>
    </location>
</feature>
<dbReference type="GO" id="GO:0005524">
    <property type="term" value="F:ATP binding"/>
    <property type="evidence" value="ECO:0007669"/>
    <property type="project" value="InterPro"/>
</dbReference>
<dbReference type="SMART" id="SM00382">
    <property type="entry name" value="AAA"/>
    <property type="match status" value="1"/>
</dbReference>
<evidence type="ECO:0000259" key="2">
    <source>
        <dbReference type="SMART" id="SM00382"/>
    </source>
</evidence>
<comment type="similarity">
    <text evidence="1">Belongs to the AAA ATPase family. BCS1 subfamily.</text>
</comment>
<dbReference type="InterPro" id="IPR003960">
    <property type="entry name" value="ATPase_AAA_CS"/>
</dbReference>
<dbReference type="Pfam" id="PF00004">
    <property type="entry name" value="AAA"/>
    <property type="match status" value="1"/>
</dbReference>
<name>A0A6C0M3D3_9ZZZZ</name>
<organism evidence="3">
    <name type="scientific">viral metagenome</name>
    <dbReference type="NCBI Taxonomy" id="1070528"/>
    <lineage>
        <taxon>unclassified sequences</taxon>
        <taxon>metagenomes</taxon>
        <taxon>organismal metagenomes</taxon>
    </lineage>
</organism>
<dbReference type="Gene3D" id="3.40.50.300">
    <property type="entry name" value="P-loop containing nucleotide triphosphate hydrolases"/>
    <property type="match status" value="1"/>
</dbReference>
<accession>A0A6C0M3D3</accession>
<dbReference type="InterPro" id="IPR003593">
    <property type="entry name" value="AAA+_ATPase"/>
</dbReference>
<evidence type="ECO:0000256" key="1">
    <source>
        <dbReference type="ARBA" id="ARBA00007448"/>
    </source>
</evidence>
<dbReference type="InterPro" id="IPR027417">
    <property type="entry name" value="P-loop_NTPase"/>
</dbReference>
<sequence length="429" mass="49141">MTSTSAAPMHEHEIPKYYQTRVLLYLFRNAASLKTRSNHAVPARTEVHEYFNLRAYNAVKSVIDEKIKNKEVPAADAAIAAAYDPLNALFMSIGCGEYDYVFTDAKAEKHAFEIDYREEANPRPTNCDGLTYFRRLLVRTPTPDSFVEFYKLASEIDNTSDEKLRISVTNKYSEWNTYSRIPVRRLNTVYMDERVKQRILDDVTEFLNSEAEYDAFGIPYKKTYLLTGVPGSGKTSLIKALCNEIHYNLGIMSMSRDMDNATVQGSFRNIDPKTVLLLEDIDCLFEKRVSVETQSFTFSNLLNILDGVLFKHGLIVFITTNHPEKLDPALLRQGRTDMIVELNYPSRTEIEKLFRDMLGGKHYATADATAAAFKTFYAAIKDKQLPMSAIVNFLFRHRDKHMEHLKELLDGDTFIKRVTGQETSTKLYN</sequence>
<protein>
    <recommendedName>
        <fullName evidence="2">AAA+ ATPase domain-containing protein</fullName>
    </recommendedName>
</protein>
<dbReference type="GO" id="GO:0016887">
    <property type="term" value="F:ATP hydrolysis activity"/>
    <property type="evidence" value="ECO:0007669"/>
    <property type="project" value="InterPro"/>
</dbReference>
<proteinExistence type="inferred from homology"/>
<dbReference type="SUPFAM" id="SSF52540">
    <property type="entry name" value="P-loop containing nucleoside triphosphate hydrolases"/>
    <property type="match status" value="1"/>
</dbReference>
<evidence type="ECO:0000313" key="3">
    <source>
        <dbReference type="EMBL" id="QHU36755.1"/>
    </source>
</evidence>
<dbReference type="PROSITE" id="PS00674">
    <property type="entry name" value="AAA"/>
    <property type="match status" value="1"/>
</dbReference>
<dbReference type="InterPro" id="IPR050747">
    <property type="entry name" value="Mitochondrial_chaperone_BCS1"/>
</dbReference>
<dbReference type="AlphaFoldDB" id="A0A6C0M3D3"/>